<sequence>MVKLMYALWGTDLGAVLASADTHDALRRAGADRVQLNIAGVPEIAGAMTLSTFTPPIDAVISVWTGAEPEPVTEVLAGLTDRVVGWEVTERRPLSPSETWDGSRADAMANVAFLRKPDTLDRAEWLRRWLEEHTPIAIATQATSGYLQNIVERPVTPDVEHVDAIVEELFPLAAAGDIHAFYGSGGDDTELRRRMTALLDSVVRIGAHENIDVVPTVRHLHSF</sequence>
<reference evidence="2" key="1">
    <citation type="journal article" date="2019" name="Int. J. Syst. Evol. Microbiol.">
        <title>The Global Catalogue of Microorganisms (GCM) 10K type strain sequencing project: providing services to taxonomists for standard genome sequencing and annotation.</title>
        <authorList>
            <consortium name="The Broad Institute Genomics Platform"/>
            <consortium name="The Broad Institute Genome Sequencing Center for Infectious Disease"/>
            <person name="Wu L."/>
            <person name="Ma J."/>
        </authorList>
    </citation>
    <scope>NUCLEOTIDE SEQUENCE [LARGE SCALE GENOMIC DNA]</scope>
    <source>
        <strain evidence="2">CCM 7855</strain>
    </source>
</reference>
<evidence type="ECO:0008006" key="3">
    <source>
        <dbReference type="Google" id="ProtNLM"/>
    </source>
</evidence>
<protein>
    <recommendedName>
        <fullName evidence="3">EthD domain-containing protein</fullName>
    </recommendedName>
</protein>
<name>A0ABQ1UU01_9NOCA</name>
<dbReference type="Proteomes" id="UP000632454">
    <property type="component" value="Unassembled WGS sequence"/>
</dbReference>
<accession>A0ABQ1UU01</accession>
<comment type="caution">
    <text evidence="1">The sequence shown here is derived from an EMBL/GenBank/DDBJ whole genome shotgun (WGS) entry which is preliminary data.</text>
</comment>
<proteinExistence type="predicted"/>
<evidence type="ECO:0000313" key="2">
    <source>
        <dbReference type="Proteomes" id="UP000632454"/>
    </source>
</evidence>
<dbReference type="SUPFAM" id="SSF54909">
    <property type="entry name" value="Dimeric alpha+beta barrel"/>
    <property type="match status" value="1"/>
</dbReference>
<keyword evidence="2" id="KW-1185">Reference proteome</keyword>
<organism evidence="1 2">
    <name type="scientific">Williamsia phyllosphaerae</name>
    <dbReference type="NCBI Taxonomy" id="885042"/>
    <lineage>
        <taxon>Bacteria</taxon>
        <taxon>Bacillati</taxon>
        <taxon>Actinomycetota</taxon>
        <taxon>Actinomycetes</taxon>
        <taxon>Mycobacteriales</taxon>
        <taxon>Nocardiaceae</taxon>
        <taxon>Williamsia</taxon>
    </lineage>
</organism>
<dbReference type="EMBL" id="BMCS01000001">
    <property type="protein sequence ID" value="GGF25025.1"/>
    <property type="molecule type" value="Genomic_DNA"/>
</dbReference>
<dbReference type="RefSeq" id="WP_229705020.1">
    <property type="nucleotide sequence ID" value="NZ_BMCS01000001.1"/>
</dbReference>
<evidence type="ECO:0000313" key="1">
    <source>
        <dbReference type="EMBL" id="GGF25025.1"/>
    </source>
</evidence>
<dbReference type="InterPro" id="IPR011008">
    <property type="entry name" value="Dimeric_a/b-barrel"/>
</dbReference>
<gene>
    <name evidence="1" type="ORF">GCM10007298_21140</name>
</gene>